<evidence type="ECO:0000256" key="10">
    <source>
        <dbReference type="ARBA" id="ARBA00023264"/>
    </source>
</evidence>
<evidence type="ECO:0000256" key="3">
    <source>
        <dbReference type="ARBA" id="ARBA00022692"/>
    </source>
</evidence>
<sequence>MHNSPPTETIRQRRPSAISSEGRVETARAIAELSVLPVQPPSSHSNPPPSTLSSSLSPSNLSSSAIPPPQLQPSLQLDQTVQQDMPIINRAPRIPGSNNTNYRTFLPRRPNLQFKRGFRSSWQQKREESDPLLGRKAGEEGPKKKRRGMGSRLHSAWKSTPTRWYPIPIGLGALYLGAQQAKKKWDGDKGVVGIDGDNDEMAVKLRGPWQVHVMGALPLRSLSRLWGYLNSLELPVWSREPGFKLYSYVFGCNLDELDQPDLKSYASLGDFFYRRLRDGVRPIDDEPLVSPADGRLLHFGAINGAKVEQVKGLTYSLDALLGKTGGPGTPAAEDVEFDTNRAFDDHDFANINDIDYSLGDLLGSSQRKVDANSSIKDEQSSEDESSSMRSSSPSPSTPGSPNEDASVPQESTTDNLVRDASVALSMGTNVVPADASSPRSSVSKLREGNGLFFAVIYLAPGDYHRFHSPAAWVVERRRHFAGELFSVSPYIARRLSNLFVLNERVALLGRWRYGFFSMVPVGATNVGSIKINFDQALRTNERRPRSHPAGTYIEAGYSKASSLLRGQPLNAGEEMGGFRLGSTVVLVFEAPKDFTFKVQEGQKVKVGEALGYVPSDAKSK</sequence>
<feature type="topological domain" description="Mitochondrial matrix" evidence="12">
    <location>
        <begin position="1"/>
        <end position="161"/>
    </location>
</feature>
<keyword evidence="11 12" id="KW-0670">Pyruvate</keyword>
<feature type="active site" description="Charge relay system; for autoendoproteolytic cleavage activity" evidence="12">
    <location>
        <position position="582"/>
    </location>
</feature>
<dbReference type="HAMAP" id="MF_03208">
    <property type="entry name" value="PS_decarb_PSD_B_type1_euk"/>
    <property type="match status" value="1"/>
</dbReference>
<feature type="region of interest" description="Disordered" evidence="13">
    <location>
        <begin position="1"/>
        <end position="72"/>
    </location>
</feature>
<comment type="pathway">
    <text evidence="1">Lipid metabolism.</text>
</comment>
<dbReference type="GO" id="GO:0004609">
    <property type="term" value="F:phosphatidylserine decarboxylase activity"/>
    <property type="evidence" value="ECO:0007669"/>
    <property type="project" value="UniProtKB-UniRule"/>
</dbReference>
<evidence type="ECO:0000256" key="4">
    <source>
        <dbReference type="ARBA" id="ARBA00022793"/>
    </source>
</evidence>
<evidence type="ECO:0000256" key="11">
    <source>
        <dbReference type="ARBA" id="ARBA00023317"/>
    </source>
</evidence>
<gene>
    <name evidence="12" type="primary">PSD1</name>
</gene>
<comment type="cofactor">
    <cofactor evidence="12">
        <name>pyruvate</name>
        <dbReference type="ChEBI" id="CHEBI:15361"/>
    </cofactor>
    <text evidence="12">Binds 1 pyruvoyl group covalently per subunit.</text>
</comment>
<dbReference type="Pfam" id="PF02666">
    <property type="entry name" value="PS_Dcarbxylase"/>
    <property type="match status" value="2"/>
</dbReference>
<feature type="compositionally biased region" description="Low complexity" evidence="13">
    <location>
        <begin position="387"/>
        <end position="403"/>
    </location>
</feature>
<evidence type="ECO:0000313" key="14">
    <source>
        <dbReference type="EMBL" id="CED83932.1"/>
    </source>
</evidence>
<name>A0A0F7SP98_PHARH</name>
<keyword evidence="12" id="KW-0865">Zymogen</keyword>
<keyword evidence="10 12" id="KW-1208">Phospholipid metabolism</keyword>
<feature type="active site" description="Charge relay system; for autoendoproteolytic cleavage activity" evidence="12">
    <location>
        <position position="293"/>
    </location>
</feature>
<comment type="function">
    <text evidence="12">Catalyzes the formation of phosphatidylethanolamine (PtdEtn) from phosphatidylserine (PtdSer). Plays a central role in phospholipid metabolism and in the interorganelle trafficking of phosphatidylserine.</text>
</comment>
<evidence type="ECO:0000256" key="8">
    <source>
        <dbReference type="ARBA" id="ARBA00023209"/>
    </source>
</evidence>
<comment type="subunit">
    <text evidence="12">Heterodimer of a large membrane-associated beta subunit and a small pyruvoyl-containing alpha subunit.</text>
</comment>
<feature type="active site" description="Charge relay system; for autoendoproteolytic cleavage activity" evidence="12">
    <location>
        <position position="467"/>
    </location>
</feature>
<dbReference type="NCBIfam" id="TIGR00163">
    <property type="entry name" value="PS_decarb"/>
    <property type="match status" value="1"/>
</dbReference>
<dbReference type="PANTHER" id="PTHR10067">
    <property type="entry name" value="PHOSPHATIDYLSERINE DECARBOXYLASE"/>
    <property type="match status" value="1"/>
</dbReference>
<feature type="region of interest" description="Disordered" evidence="13">
    <location>
        <begin position="116"/>
        <end position="153"/>
    </location>
</feature>
<keyword evidence="5 12" id="KW-1133">Transmembrane helix</keyword>
<evidence type="ECO:0000256" key="2">
    <source>
        <dbReference type="ARBA" id="ARBA00022516"/>
    </source>
</evidence>
<evidence type="ECO:0000256" key="1">
    <source>
        <dbReference type="ARBA" id="ARBA00005189"/>
    </source>
</evidence>
<feature type="modified residue" description="Pyruvic acid (Ser); by autocatalysis" evidence="12">
    <location>
        <position position="582"/>
    </location>
</feature>
<reference evidence="14" key="1">
    <citation type="submission" date="2014-08" db="EMBL/GenBank/DDBJ databases">
        <authorList>
            <person name="Sharma Rahul"/>
            <person name="Thines Marco"/>
        </authorList>
    </citation>
    <scope>NUCLEOTIDE SEQUENCE</scope>
</reference>
<dbReference type="InterPro" id="IPR033661">
    <property type="entry name" value="PSD_type1_euk"/>
</dbReference>
<comment type="catalytic activity">
    <reaction evidence="12">
        <text>a 1,2-diacyl-sn-glycero-3-phospho-L-serine + H(+) = a 1,2-diacyl-sn-glycero-3-phosphoethanolamine + CO2</text>
        <dbReference type="Rhea" id="RHEA:20828"/>
        <dbReference type="ChEBI" id="CHEBI:15378"/>
        <dbReference type="ChEBI" id="CHEBI:16526"/>
        <dbReference type="ChEBI" id="CHEBI:57262"/>
        <dbReference type="ChEBI" id="CHEBI:64612"/>
        <dbReference type="EC" id="4.1.1.65"/>
    </reaction>
</comment>
<feature type="topological domain" description="Mitochondrial intermembrane" evidence="12">
    <location>
        <begin position="181"/>
        <end position="620"/>
    </location>
</feature>
<comment type="subcellular location">
    <molecule>Phosphatidylserine decarboxylase 1 beta chain</molecule>
    <subcellularLocation>
        <location evidence="12">Mitochondrion inner membrane</location>
        <topology evidence="12">Single-pass membrane protein</topology>
        <orientation evidence="12">Intermembrane side</orientation>
    </subcellularLocation>
</comment>
<dbReference type="PANTHER" id="PTHR10067:SF6">
    <property type="entry name" value="PHOSPHATIDYLSERINE DECARBOXYLASE PROENZYME, MITOCHONDRIAL"/>
    <property type="match status" value="1"/>
</dbReference>
<keyword evidence="2 12" id="KW-0444">Lipid biosynthesis</keyword>
<proteinExistence type="inferred from homology"/>
<evidence type="ECO:0000256" key="5">
    <source>
        <dbReference type="ARBA" id="ARBA00022989"/>
    </source>
</evidence>
<keyword evidence="4 12" id="KW-0210">Decarboxylase</keyword>
<feature type="chain" id="PRO_5023487765" description="Phosphatidylserine decarboxylase 1 beta chain" evidence="12">
    <location>
        <begin position="1"/>
        <end position="581"/>
    </location>
</feature>
<organism evidence="14">
    <name type="scientific">Phaffia rhodozyma</name>
    <name type="common">Yeast</name>
    <name type="synonym">Xanthophyllomyces dendrorhous</name>
    <dbReference type="NCBI Taxonomy" id="264483"/>
    <lineage>
        <taxon>Eukaryota</taxon>
        <taxon>Fungi</taxon>
        <taxon>Dikarya</taxon>
        <taxon>Basidiomycota</taxon>
        <taxon>Agaricomycotina</taxon>
        <taxon>Tremellomycetes</taxon>
        <taxon>Cystofilobasidiales</taxon>
        <taxon>Mrakiaceae</taxon>
        <taxon>Phaffia</taxon>
    </lineage>
</organism>
<feature type="active site" description="Schiff-base intermediate with substrate; via pyruvic acid; for decarboxylase activity" evidence="12">
    <location>
        <position position="582"/>
    </location>
</feature>
<comment type="similarity">
    <text evidence="12">Belongs to the phosphatidylserine decarboxylase family. PSD-B subfamily. Eukaryotic type I sub-subfamily.</text>
</comment>
<evidence type="ECO:0000256" key="13">
    <source>
        <dbReference type="SAM" id="MobiDB-lite"/>
    </source>
</evidence>
<dbReference type="UniPathway" id="UPA00558">
    <property type="reaction ID" value="UER00616"/>
</dbReference>
<dbReference type="GO" id="GO:0005743">
    <property type="term" value="C:mitochondrial inner membrane"/>
    <property type="evidence" value="ECO:0007669"/>
    <property type="project" value="UniProtKB-SubCell"/>
</dbReference>
<evidence type="ECO:0000256" key="12">
    <source>
        <dbReference type="HAMAP-Rule" id="MF_03208"/>
    </source>
</evidence>
<evidence type="ECO:0000256" key="9">
    <source>
        <dbReference type="ARBA" id="ARBA00023239"/>
    </source>
</evidence>
<comment type="PTM">
    <text evidence="12">Is synthesized initially as an inactive proenzyme. Formation of the active enzyme involves a self-maturation process in which the active site pyruvoyl group is generated from an internal serine residue via an autocatalytic post-translational modification. Two non-identical subunits are generated from the proenzyme in this reaction, and the pyruvate is formed at the N-terminus of the alpha chain, which is derived from the carboxyl end of the proenzyme. The autoendoproteolytic cleavage occurs by a canonical serine protease mechanism, in which the side chain hydroxyl group of the serine supplies its oxygen atom to form the C-terminus of the beta chain, while the remainder of the serine residue undergoes an oxidative deamination to produce ammonia and the pyruvoyl prosthetic group on the alpha chain. During this reaction, the Ser that is part of the protease active site of the proenzyme becomes the pyruvoyl prosthetic group, which constitutes an essential element of the active site of the mature decarboxylase.</text>
</comment>
<dbReference type="EC" id="4.1.1.65" evidence="12"/>
<evidence type="ECO:0000256" key="6">
    <source>
        <dbReference type="ARBA" id="ARBA00023098"/>
    </source>
</evidence>
<keyword evidence="9 12" id="KW-0456">Lyase</keyword>
<feature type="chain" id="PRO_5023487764" description="Phosphatidylserine decarboxylase 1 alpha chain" evidence="12">
    <location>
        <begin position="582"/>
        <end position="620"/>
    </location>
</feature>
<dbReference type="InterPro" id="IPR033177">
    <property type="entry name" value="PSD-B"/>
</dbReference>
<evidence type="ECO:0000256" key="7">
    <source>
        <dbReference type="ARBA" id="ARBA00023136"/>
    </source>
</evidence>
<dbReference type="GO" id="GO:0016540">
    <property type="term" value="P:protein autoprocessing"/>
    <property type="evidence" value="ECO:0007669"/>
    <property type="project" value="UniProtKB-UniRule"/>
</dbReference>
<feature type="site" description="Cleavage (non-hydrolytic); by autocatalysis" evidence="12">
    <location>
        <begin position="581"/>
        <end position="582"/>
    </location>
</feature>
<accession>A0A0F7SP98</accession>
<dbReference type="AlphaFoldDB" id="A0A0F7SP98"/>
<dbReference type="EMBL" id="LN483157">
    <property type="protein sequence ID" value="CED83932.1"/>
    <property type="molecule type" value="Genomic_DNA"/>
</dbReference>
<dbReference type="InterPro" id="IPR003817">
    <property type="entry name" value="PS_Dcarbxylase"/>
</dbReference>
<comment type="subcellular location">
    <molecule>Phosphatidylserine decarboxylase 1 alpha chain</molecule>
    <subcellularLocation>
        <location evidence="12">Mitochondrion inner membrane</location>
        <topology evidence="12">Peripheral membrane protein</topology>
        <orientation evidence="12">Intermembrane side</orientation>
    </subcellularLocation>
    <text evidence="12">Anchored to the mitochondrial inner membrane through its interaction with the integral membrane beta chain.</text>
</comment>
<protein>
    <recommendedName>
        <fullName evidence="12">Phosphatidylserine decarboxylase proenzyme 1, mitochondrial</fullName>
        <ecNumber evidence="12">4.1.1.65</ecNumber>
    </recommendedName>
    <component>
        <recommendedName>
            <fullName evidence="12">Phosphatidylserine decarboxylase 1 beta chain</fullName>
        </recommendedName>
    </component>
    <component>
        <recommendedName>
            <fullName evidence="12">Phosphatidylserine decarboxylase 1 alpha chain</fullName>
        </recommendedName>
    </component>
</protein>
<keyword evidence="12" id="KW-0496">Mitochondrion</keyword>
<keyword evidence="8 12" id="KW-0594">Phospholipid biosynthesis</keyword>
<feature type="region of interest" description="Disordered" evidence="13">
    <location>
        <begin position="367"/>
        <end position="413"/>
    </location>
</feature>
<feature type="compositionally biased region" description="Basic and acidic residues" evidence="13">
    <location>
        <begin position="367"/>
        <end position="379"/>
    </location>
</feature>
<dbReference type="GO" id="GO:0006646">
    <property type="term" value="P:phosphatidylethanolamine biosynthetic process"/>
    <property type="evidence" value="ECO:0007669"/>
    <property type="project" value="UniProtKB-UniRule"/>
</dbReference>
<keyword evidence="6 12" id="KW-0443">Lipid metabolism</keyword>
<keyword evidence="7 12" id="KW-0472">Membrane</keyword>
<feature type="compositionally biased region" description="Low complexity" evidence="13">
    <location>
        <begin position="41"/>
        <end position="65"/>
    </location>
</feature>
<keyword evidence="12" id="KW-0999">Mitochondrion inner membrane</keyword>
<comment type="pathway">
    <text evidence="12">Phospholipid metabolism; phosphatidylethanolamine biosynthesis; phosphatidylethanolamine from CDP-diacylglycerol: step 2/2.</text>
</comment>
<keyword evidence="3 12" id="KW-0812">Transmembrane</keyword>